<dbReference type="Pfam" id="PF23982">
    <property type="entry name" value="XM1_gp53_minor_capsid"/>
    <property type="match status" value="1"/>
</dbReference>
<evidence type="ECO:0000313" key="1">
    <source>
        <dbReference type="EMBL" id="QPX76272.1"/>
    </source>
</evidence>
<protein>
    <recommendedName>
        <fullName evidence="3">HtjA</fullName>
    </recommendedName>
</protein>
<gene>
    <name evidence="1" type="ORF">ZEROTOHERO_7</name>
</gene>
<organism evidence="1 2">
    <name type="scientific">Citrobacter phage vB_CfrD_ZerotoHero</name>
    <dbReference type="NCBI Taxonomy" id="2777372"/>
    <lineage>
        <taxon>Viruses</taxon>
        <taxon>Duplodnaviria</taxon>
        <taxon>Heunggongvirae</taxon>
        <taxon>Uroviricota</taxon>
        <taxon>Caudoviricetes</taxon>
        <taxon>Drexlerviridae</taxon>
        <taxon>Tempevirinae</taxon>
        <taxon>Tlsvirus</taxon>
        <taxon>Tlsvirus blueshaddow</taxon>
        <taxon>Tlsvirus sazh</taxon>
    </lineage>
</organism>
<reference evidence="1 2" key="1">
    <citation type="submission" date="2020-09" db="EMBL/GenBank/DDBJ databases">
        <authorList>
            <person name="Cero P."/>
            <person name="Gaertner R."/>
            <person name="Gleave A."/>
            <person name="Thompson D.W."/>
            <person name="Breakwell D.P."/>
            <person name="Grose J.H."/>
        </authorList>
    </citation>
    <scope>NUCLEOTIDE SEQUENCE [LARGE SCALE GENOMIC DNA]</scope>
</reference>
<proteinExistence type="predicted"/>
<evidence type="ECO:0008006" key="3">
    <source>
        <dbReference type="Google" id="ProtNLM"/>
    </source>
</evidence>
<dbReference type="EMBL" id="MW021748">
    <property type="protein sequence ID" value="QPX76272.1"/>
    <property type="molecule type" value="Genomic_DNA"/>
</dbReference>
<dbReference type="InterPro" id="IPR056914">
    <property type="entry name" value="Gp53-like"/>
</dbReference>
<name>A0A7T3TLH1_9CAUD</name>
<evidence type="ECO:0000313" key="2">
    <source>
        <dbReference type="Proteomes" id="UP000596198"/>
    </source>
</evidence>
<sequence length="167" mass="18908">MRFNWYNNKAGLFRPFIYGGFMSDYGSIIGIVENGCLVDSSLYNIDGSPVMDVSAVIGKAVCVDRISCGYKIISHNFNENSNHYGIVTRDYMDFCKEYYDAGDPVNVITHGRIWVITQDEHDIPSYKDPVFVKDNGSISTSGFPTSWFFTGEYVRYSHGYILLSVQL</sequence>
<accession>A0A7T3TLH1</accession>
<dbReference type="Proteomes" id="UP000596198">
    <property type="component" value="Segment"/>
</dbReference>